<dbReference type="Gene3D" id="3.90.1300.10">
    <property type="entry name" value="Amidase signature (AS) domain"/>
    <property type="match status" value="1"/>
</dbReference>
<comment type="caution">
    <text evidence="1">The sequence shown here is derived from an EMBL/GenBank/DDBJ whole genome shotgun (WGS) entry which is preliminary data.</text>
</comment>
<dbReference type="EMBL" id="PQWY01000016">
    <property type="protein sequence ID" value="PPK29787.1"/>
    <property type="molecule type" value="Genomic_DNA"/>
</dbReference>
<name>A0A2S6EX53_LEGPN</name>
<evidence type="ECO:0000313" key="1">
    <source>
        <dbReference type="EMBL" id="PPK29787.1"/>
    </source>
</evidence>
<dbReference type="InterPro" id="IPR036928">
    <property type="entry name" value="AS_sf"/>
</dbReference>
<dbReference type="GO" id="GO:0012505">
    <property type="term" value="C:endomembrane system"/>
    <property type="evidence" value="ECO:0007669"/>
    <property type="project" value="TreeGrafter"/>
</dbReference>
<gene>
    <name evidence="1" type="ORF">C3928_12000</name>
</gene>
<dbReference type="AlphaFoldDB" id="A0A2S6EX53"/>
<dbReference type="SUPFAM" id="SSF75304">
    <property type="entry name" value="Amidase signature (AS) enzymes"/>
    <property type="match status" value="1"/>
</dbReference>
<proteinExistence type="predicted"/>
<dbReference type="Pfam" id="PF01425">
    <property type="entry name" value="Amidase"/>
    <property type="match status" value="1"/>
</dbReference>
<dbReference type="Proteomes" id="UP000239239">
    <property type="component" value="Unassembled WGS sequence"/>
</dbReference>
<dbReference type="InterPro" id="IPR023631">
    <property type="entry name" value="Amidase_dom"/>
</dbReference>
<dbReference type="OrthoDB" id="8872210at2"/>
<dbReference type="PANTHER" id="PTHR43372">
    <property type="entry name" value="FATTY-ACID AMIDE HYDROLASE"/>
    <property type="match status" value="1"/>
</dbReference>
<reference evidence="1 2" key="1">
    <citation type="submission" date="2018-02" db="EMBL/GenBank/DDBJ databases">
        <title>Draft genome sequences of four Legionella pneumophila clinical strains isolated in Ontario.</title>
        <authorList>
            <person name="Fortuna A."/>
            <person name="Ramnarine R."/>
            <person name="Li A."/>
            <person name="Frantz C."/>
            <person name="Mallo G."/>
        </authorList>
    </citation>
    <scope>NUCLEOTIDE SEQUENCE [LARGE SCALE GENOMIC DNA]</scope>
    <source>
        <strain evidence="1 2">LG61</strain>
    </source>
</reference>
<accession>A0A2S6EX53</accession>
<organism evidence="1 2">
    <name type="scientific">Legionella pneumophila</name>
    <dbReference type="NCBI Taxonomy" id="446"/>
    <lineage>
        <taxon>Bacteria</taxon>
        <taxon>Pseudomonadati</taxon>
        <taxon>Pseudomonadota</taxon>
        <taxon>Gammaproteobacteria</taxon>
        <taxon>Legionellales</taxon>
        <taxon>Legionellaceae</taxon>
        <taxon>Legionella</taxon>
    </lineage>
</organism>
<dbReference type="RefSeq" id="WP_027227383.1">
    <property type="nucleotide sequence ID" value="NZ_CP017601.1"/>
</dbReference>
<dbReference type="InterPro" id="IPR052739">
    <property type="entry name" value="FAAH2"/>
</dbReference>
<protein>
    <submittedName>
        <fullName evidence="1">Amidase</fullName>
    </submittedName>
</protein>
<dbReference type="PANTHER" id="PTHR43372:SF4">
    <property type="entry name" value="FATTY-ACID AMIDE HYDROLASE 2"/>
    <property type="match status" value="1"/>
</dbReference>
<sequence>MDAIHLLSATEIIRRIKMKELSAVEVMVAHVNHIDKINPVINALTERVPPEECLKQAKAIDKSIASKNSLNRLMGLPVAIKDALYVKGLICSSACSGFYKGEKAIHDATLVSRLKKEGAIILGLTNVPELCRGGDSDNLIYGRTNNPYDLTRTSGGSSGGSAALIAAGGVPFALGSDGGGSLMQPAHCCGIVALKPTHGLLPHTGSVGGDSYGLIGNLISFGPMARSVCDLRLGLSVLAGSDQYDPYTNPVPVMPAAPLKKLRVAYFTENGFTPVDAEIQNVVKSAALALQDDVAIVREVRPDCVSKAFDLHWELFLGGDRGAGFKTMLSELGVNNLSWELQEFLRQAEQTQFSVTQLHQRMREIDLFRLEFALFMQDYDVLISPVFPKAAKPHGIGIKEIRDFSYAMTHNLSGFPTVSLRCGTSGDGLPINALIAANRWKDTTALAVAERVEQLMGGYKPPALIRSLQ</sequence>
<evidence type="ECO:0000313" key="2">
    <source>
        <dbReference type="Proteomes" id="UP000239239"/>
    </source>
</evidence>